<proteinExistence type="predicted"/>
<reference evidence="1" key="1">
    <citation type="submission" date="2018-10" db="EMBL/GenBank/DDBJ databases">
        <title>Hidden diversity of soil giant viruses.</title>
        <authorList>
            <person name="Schulz F."/>
            <person name="Alteio L."/>
            <person name="Goudeau D."/>
            <person name="Ryan E.M."/>
            <person name="Malmstrom R.R."/>
            <person name="Blanchard J."/>
            <person name="Woyke T."/>
        </authorList>
    </citation>
    <scope>NUCLEOTIDE SEQUENCE</scope>
    <source>
        <strain evidence="1">SYV1</strain>
    </source>
</reference>
<name>A0A3G5AH24_9VIRU</name>
<dbReference type="EMBL" id="MK072507">
    <property type="protein sequence ID" value="AYV86502.1"/>
    <property type="molecule type" value="Genomic_DNA"/>
</dbReference>
<sequence length="316" mass="36632">MFSLHDIWTDHLMILTDLEPDDLIALLLIKDKLAQAKSIMFVVGEGNAMLKAARMSVYVEMLELSNCSVIRGCSSDKEFEADGLELFSPEYIAHVRSRKDEYKVDFTKILTFLKEKKPFVLSLKPPRELIHLWKEDPTVFHGIVMAGYMSFNIRCLFQQHSHELVAEFLHSFQRVFFYETFLATGEKNSVDTVRSLPRCVKKQIQLWNRHIQQECVETLNNCNLSAVVRERNLKIIQNIEACPNQFVNADSGLVLSLLLNVQDQIVGKVKFHETNHYSMVNPTETGNIVFFCPEKEQDKNALWNKQLAFLQHFQFE</sequence>
<protein>
    <submittedName>
        <fullName evidence="1">Uncharacterized protein</fullName>
    </submittedName>
</protein>
<gene>
    <name evidence="1" type="ORF">Sylvanvirus1_98</name>
</gene>
<evidence type="ECO:0000313" key="1">
    <source>
        <dbReference type="EMBL" id="AYV86502.1"/>
    </source>
</evidence>
<organism evidence="1">
    <name type="scientific">Sylvanvirus sp</name>
    <dbReference type="NCBI Taxonomy" id="2487774"/>
    <lineage>
        <taxon>Viruses</taxon>
    </lineage>
</organism>
<accession>A0A3G5AH24</accession>